<comment type="caution">
    <text evidence="3">The sequence shown here is derived from an EMBL/GenBank/DDBJ whole genome shotgun (WGS) entry which is preliminary data.</text>
</comment>
<dbReference type="Proteomes" id="UP000712281">
    <property type="component" value="Unassembled WGS sequence"/>
</dbReference>
<feature type="signal peptide" evidence="2">
    <location>
        <begin position="1"/>
        <end position="15"/>
    </location>
</feature>
<feature type="chain" id="PRO_5035716255" evidence="2">
    <location>
        <begin position="16"/>
        <end position="154"/>
    </location>
</feature>
<evidence type="ECO:0000313" key="4">
    <source>
        <dbReference type="Proteomes" id="UP000712281"/>
    </source>
</evidence>
<protein>
    <submittedName>
        <fullName evidence="3">Uncharacterized protein</fullName>
    </submittedName>
</protein>
<name>A0A8S9MMK2_BRACR</name>
<keyword evidence="2" id="KW-0732">Signal</keyword>
<evidence type="ECO:0000313" key="3">
    <source>
        <dbReference type="EMBL" id="KAF2619081.1"/>
    </source>
</evidence>
<gene>
    <name evidence="3" type="ORF">F2Q68_00039280</name>
</gene>
<accession>A0A8S9MMK2</accession>
<proteinExistence type="predicted"/>
<evidence type="ECO:0000256" key="2">
    <source>
        <dbReference type="SAM" id="SignalP"/>
    </source>
</evidence>
<evidence type="ECO:0000256" key="1">
    <source>
        <dbReference type="SAM" id="MobiDB-lite"/>
    </source>
</evidence>
<dbReference type="AlphaFoldDB" id="A0A8S9MMK2"/>
<sequence>MLVLLVPLYSALVQARTCPKKSSGHDFNFHFLRILSLHESCGGGYGSGPTIYEKGNLGEAKDQEDENNLIFAELVKAAMTFHLGLRADLWQGGPLACIVPILRDNLINSWYRRRSLRHVVMLSAATVVSGRTPASGSPLGDAPGPTFATIPSSG</sequence>
<dbReference type="EMBL" id="QGKW02000007">
    <property type="protein sequence ID" value="KAF2619081.1"/>
    <property type="molecule type" value="Genomic_DNA"/>
</dbReference>
<feature type="region of interest" description="Disordered" evidence="1">
    <location>
        <begin position="130"/>
        <end position="154"/>
    </location>
</feature>
<reference evidence="3" key="1">
    <citation type="submission" date="2019-12" db="EMBL/GenBank/DDBJ databases">
        <title>Genome sequencing and annotation of Brassica cretica.</title>
        <authorList>
            <person name="Studholme D.J."/>
            <person name="Sarris P.F."/>
        </authorList>
    </citation>
    <scope>NUCLEOTIDE SEQUENCE</scope>
    <source>
        <strain evidence="3">PFS-001/15</strain>
        <tissue evidence="3">Leaf</tissue>
    </source>
</reference>
<organism evidence="3 4">
    <name type="scientific">Brassica cretica</name>
    <name type="common">Mustard</name>
    <dbReference type="NCBI Taxonomy" id="69181"/>
    <lineage>
        <taxon>Eukaryota</taxon>
        <taxon>Viridiplantae</taxon>
        <taxon>Streptophyta</taxon>
        <taxon>Embryophyta</taxon>
        <taxon>Tracheophyta</taxon>
        <taxon>Spermatophyta</taxon>
        <taxon>Magnoliopsida</taxon>
        <taxon>eudicotyledons</taxon>
        <taxon>Gunneridae</taxon>
        <taxon>Pentapetalae</taxon>
        <taxon>rosids</taxon>
        <taxon>malvids</taxon>
        <taxon>Brassicales</taxon>
        <taxon>Brassicaceae</taxon>
        <taxon>Brassiceae</taxon>
        <taxon>Brassica</taxon>
    </lineage>
</organism>